<dbReference type="EMBL" id="PECC01000015">
    <property type="protein sequence ID" value="TDZ53468.1"/>
    <property type="molecule type" value="Genomic_DNA"/>
</dbReference>
<dbReference type="AlphaFoldDB" id="A0A4R8RF43"/>
<accession>A0A4R8RF43</accession>
<comment type="caution">
    <text evidence="2">The sequence shown here is derived from an EMBL/GenBank/DDBJ whole genome shotgun (WGS) entry which is preliminary data.</text>
</comment>
<name>A0A4R8RF43_9MYCO</name>
<sequence>MLTLPLSFHGGANIRGRSLRGMRAGILIGTAAAALGVMASGAPAYAEPCPPEICYVPGIPGVPSGVLNMLPQSMGDLPPQLSQYPGGWGDQSWGGWNQRDSIDIYNTPAPDAPVPAPGGIVPQPDPPAPLPGD</sequence>
<reference evidence="2 3" key="1">
    <citation type="journal article" date="2019" name="Sci. Rep.">
        <title>Extended insight into the Mycobacterium chelonae-abscessus complex through whole genome sequencing of Mycobacterium salmoniphilum outbreak and Mycobacterium salmoniphilum-like strains.</title>
        <authorList>
            <person name="Behra P.R.K."/>
            <person name="Das S."/>
            <person name="Pettersson B.M.F."/>
            <person name="Shirreff L."/>
            <person name="DuCote T."/>
            <person name="Jacobsson K.G."/>
            <person name="Ennis D.G."/>
            <person name="Kirsebom L.A."/>
        </authorList>
    </citation>
    <scope>NUCLEOTIDE SEQUENCE [LARGE SCALE GENOMIC DNA]</scope>
    <source>
        <strain evidence="2 3">CCUG 63697</strain>
    </source>
</reference>
<evidence type="ECO:0000256" key="1">
    <source>
        <dbReference type="SAM" id="MobiDB-lite"/>
    </source>
</evidence>
<evidence type="ECO:0000313" key="2">
    <source>
        <dbReference type="EMBL" id="TDZ53468.1"/>
    </source>
</evidence>
<protein>
    <submittedName>
        <fullName evidence="2">Uncharacterized protein</fullName>
    </submittedName>
</protein>
<evidence type="ECO:0000313" key="3">
    <source>
        <dbReference type="Proteomes" id="UP000295165"/>
    </source>
</evidence>
<proteinExistence type="predicted"/>
<feature type="region of interest" description="Disordered" evidence="1">
    <location>
        <begin position="78"/>
        <end position="133"/>
    </location>
</feature>
<organism evidence="2 3">
    <name type="scientific">Mycobacteroides franklinii</name>
    <dbReference type="NCBI Taxonomy" id="948102"/>
    <lineage>
        <taxon>Bacteria</taxon>
        <taxon>Bacillati</taxon>
        <taxon>Actinomycetota</taxon>
        <taxon>Actinomycetes</taxon>
        <taxon>Mycobacteriales</taxon>
        <taxon>Mycobacteriaceae</taxon>
        <taxon>Mycobacteroides</taxon>
    </lineage>
</organism>
<dbReference type="Proteomes" id="UP000295165">
    <property type="component" value="Unassembled WGS sequence"/>
</dbReference>
<feature type="compositionally biased region" description="Pro residues" evidence="1">
    <location>
        <begin position="123"/>
        <end position="133"/>
    </location>
</feature>
<keyword evidence="3" id="KW-1185">Reference proteome</keyword>
<gene>
    <name evidence="2" type="ORF">CCUG63697_00179</name>
</gene>